<sequence length="145" mass="17898">MNNEQFSSEDYDFGEEYLVRKAEEVLQDPCDLHFMYESLIIFYNNYLDYQSDAADKLVMVCRLDIEYYFRFIDAWKVRYRNERLPIDPLSFKTLWRFYYDRELLYEAIDICYAAIEYEIRDYTIGGYTERLARMEKRLEEYLKNS</sequence>
<organism evidence="1 2">
    <name type="scientific">Paenibacillus tianjinensis</name>
    <dbReference type="NCBI Taxonomy" id="2810347"/>
    <lineage>
        <taxon>Bacteria</taxon>
        <taxon>Bacillati</taxon>
        <taxon>Bacillota</taxon>
        <taxon>Bacilli</taxon>
        <taxon>Bacillales</taxon>
        <taxon>Paenibacillaceae</taxon>
        <taxon>Paenibacillus</taxon>
    </lineage>
</organism>
<gene>
    <name evidence="1" type="ORF">JRJ22_15445</name>
</gene>
<dbReference type="RefSeq" id="WP_206100398.1">
    <property type="nucleotide sequence ID" value="NZ_CP070969.1"/>
</dbReference>
<reference evidence="1 2" key="1">
    <citation type="submission" date="2021-02" db="EMBL/GenBank/DDBJ databases">
        <title>Paenibacillus tianjinensis sp. nov.</title>
        <authorList>
            <person name="Liu H."/>
        </authorList>
    </citation>
    <scope>NUCLEOTIDE SEQUENCE [LARGE SCALE GENOMIC DNA]</scope>
    <source>
        <strain evidence="1 2">TB2019</strain>
    </source>
</reference>
<proteinExistence type="predicted"/>
<keyword evidence="2" id="KW-1185">Reference proteome</keyword>
<evidence type="ECO:0000313" key="2">
    <source>
        <dbReference type="Proteomes" id="UP000663452"/>
    </source>
</evidence>
<accession>A0ABX7L6W2</accession>
<protein>
    <submittedName>
        <fullName evidence="1">Uncharacterized protein</fullName>
    </submittedName>
</protein>
<name>A0ABX7L6W2_9BACL</name>
<dbReference type="Proteomes" id="UP000663452">
    <property type="component" value="Chromosome"/>
</dbReference>
<dbReference type="EMBL" id="CP070969">
    <property type="protein sequence ID" value="QSF42709.1"/>
    <property type="molecule type" value="Genomic_DNA"/>
</dbReference>
<evidence type="ECO:0000313" key="1">
    <source>
        <dbReference type="EMBL" id="QSF42709.1"/>
    </source>
</evidence>